<feature type="compositionally biased region" description="Basic and acidic residues" evidence="1">
    <location>
        <begin position="40"/>
        <end position="54"/>
    </location>
</feature>
<dbReference type="Proteomes" id="UP000187203">
    <property type="component" value="Unassembled WGS sequence"/>
</dbReference>
<accession>A0A1R3L2M3</accession>
<feature type="compositionally biased region" description="Polar residues" evidence="1">
    <location>
        <begin position="137"/>
        <end position="153"/>
    </location>
</feature>
<organism evidence="2 3">
    <name type="scientific">Corchorus olitorius</name>
    <dbReference type="NCBI Taxonomy" id="93759"/>
    <lineage>
        <taxon>Eukaryota</taxon>
        <taxon>Viridiplantae</taxon>
        <taxon>Streptophyta</taxon>
        <taxon>Embryophyta</taxon>
        <taxon>Tracheophyta</taxon>
        <taxon>Spermatophyta</taxon>
        <taxon>Magnoliopsida</taxon>
        <taxon>eudicotyledons</taxon>
        <taxon>Gunneridae</taxon>
        <taxon>Pentapetalae</taxon>
        <taxon>rosids</taxon>
        <taxon>malvids</taxon>
        <taxon>Malvales</taxon>
        <taxon>Malvaceae</taxon>
        <taxon>Grewioideae</taxon>
        <taxon>Apeibeae</taxon>
        <taxon>Corchorus</taxon>
    </lineage>
</organism>
<proteinExistence type="predicted"/>
<keyword evidence="3" id="KW-1185">Reference proteome</keyword>
<name>A0A1R3L2M3_9ROSI</name>
<dbReference type="AlphaFoldDB" id="A0A1R3L2M3"/>
<sequence>MPPAEVDGCQRKTGVYAVHQPAGKQRPQRAARLIHGRDNCGLGERHPQRVDKRRQPAANKVDQKQSHKIAAPEHQAAKQIGLRYHGGYRAAPHVQSFTGVIAAAWRHLAGQHTLKDRVYTRRRRALVNKETHRLRQAIQQPGQHQQRQNTAHQSATFRSIFRHQRAHVGHGGTQPQSGQEAKQHHLLDVLRQRGGQRPEPKKEHAEQDHDAASVAIGQRPGHHRPQRQTNQRGADHHAQLMVCYAPACF</sequence>
<feature type="region of interest" description="Disordered" evidence="1">
    <location>
        <begin position="131"/>
        <end position="153"/>
    </location>
</feature>
<protein>
    <submittedName>
        <fullName evidence="2">Uncharacterized protein</fullName>
    </submittedName>
</protein>
<comment type="caution">
    <text evidence="2">The sequence shown here is derived from an EMBL/GenBank/DDBJ whole genome shotgun (WGS) entry which is preliminary data.</text>
</comment>
<feature type="region of interest" description="Disordered" evidence="1">
    <location>
        <begin position="40"/>
        <end position="70"/>
    </location>
</feature>
<reference evidence="3" key="1">
    <citation type="submission" date="2013-09" db="EMBL/GenBank/DDBJ databases">
        <title>Corchorus olitorius genome sequencing.</title>
        <authorList>
            <person name="Alam M."/>
            <person name="Haque M.S."/>
            <person name="Islam M.S."/>
            <person name="Emdad E.M."/>
            <person name="Islam M.M."/>
            <person name="Ahmed B."/>
            <person name="Halim A."/>
            <person name="Hossen Q.M.M."/>
            <person name="Hossain M.Z."/>
            <person name="Ahmed R."/>
            <person name="Khan M.M."/>
            <person name="Islam R."/>
            <person name="Rashid M.M."/>
            <person name="Khan S.A."/>
            <person name="Rahman M.S."/>
            <person name="Alam M."/>
            <person name="Yahiya A.S."/>
            <person name="Khan M.S."/>
            <person name="Azam M.S."/>
            <person name="Haque T."/>
            <person name="Lashkar M.Z.H."/>
            <person name="Akhand A.I."/>
            <person name="Morshed G."/>
            <person name="Roy S."/>
            <person name="Uddin K.S."/>
            <person name="Rabeya T."/>
            <person name="Hossain A.S."/>
            <person name="Chowdhury A."/>
            <person name="Snigdha A.R."/>
            <person name="Mortoza M.S."/>
            <person name="Matin S.A."/>
            <person name="Hoque S.M.E."/>
            <person name="Islam M.K."/>
            <person name="Roy D.K."/>
            <person name="Haider R."/>
            <person name="Moosa M.M."/>
            <person name="Elias S.M."/>
            <person name="Hasan A.M."/>
            <person name="Jahan S."/>
            <person name="Shafiuddin M."/>
            <person name="Mahmood N."/>
            <person name="Shommy N.S."/>
        </authorList>
    </citation>
    <scope>NUCLEOTIDE SEQUENCE [LARGE SCALE GENOMIC DNA]</scope>
    <source>
        <strain evidence="3">cv. O-4</strain>
    </source>
</reference>
<evidence type="ECO:0000313" key="2">
    <source>
        <dbReference type="EMBL" id="OMP13530.1"/>
    </source>
</evidence>
<evidence type="ECO:0000256" key="1">
    <source>
        <dbReference type="SAM" id="MobiDB-lite"/>
    </source>
</evidence>
<evidence type="ECO:0000313" key="3">
    <source>
        <dbReference type="Proteomes" id="UP000187203"/>
    </source>
</evidence>
<dbReference type="EMBL" id="AWUE01004003">
    <property type="protein sequence ID" value="OMP13530.1"/>
    <property type="molecule type" value="Genomic_DNA"/>
</dbReference>
<gene>
    <name evidence="2" type="ORF">COLO4_01480</name>
</gene>